<accession>G3GXW2</accession>
<dbReference type="InParanoid" id="G3GXW2"/>
<sequence length="125" mass="13592">MLLVCGHLWGRVWVYSLMLISSQFHPADEAELKEEAAEYHNEGFSPPPLLPRNVERHKPCDEIKEELKGLRDAVVSLSQKLDTLQVSSSQKGTPLPTVVAGLDPTGGRGGAYGAEASRSKANTHS</sequence>
<reference evidence="4" key="1">
    <citation type="journal article" date="2011" name="Nat. Biotechnol.">
        <title>The genomic sequence of the Chinese hamster ovary (CHO)-K1 cell line.</title>
        <authorList>
            <person name="Xu X."/>
            <person name="Nagarajan H."/>
            <person name="Lewis N.E."/>
            <person name="Pan S."/>
            <person name="Cai Z."/>
            <person name="Liu X."/>
            <person name="Chen W."/>
            <person name="Xie M."/>
            <person name="Wang W."/>
            <person name="Hammond S."/>
            <person name="Andersen M.R."/>
            <person name="Neff N."/>
            <person name="Passarelli B."/>
            <person name="Koh W."/>
            <person name="Fan H.C."/>
            <person name="Wang J."/>
            <person name="Gui Y."/>
            <person name="Lee K.H."/>
            <person name="Betenbaugh M.J."/>
            <person name="Quake S.R."/>
            <person name="Famili I."/>
            <person name="Palsson B.O."/>
            <person name="Wang J."/>
        </authorList>
    </citation>
    <scope>NUCLEOTIDE SEQUENCE [LARGE SCALE GENOMIC DNA]</scope>
    <source>
        <strain evidence="4">CHO K1 cell line</strain>
    </source>
</reference>
<name>G3GXW2_CRIGR</name>
<organism evidence="3 4">
    <name type="scientific">Cricetulus griseus</name>
    <name type="common">Chinese hamster</name>
    <name type="synonym">Cricetulus barabensis griseus</name>
    <dbReference type="NCBI Taxonomy" id="10029"/>
    <lineage>
        <taxon>Eukaryota</taxon>
        <taxon>Metazoa</taxon>
        <taxon>Chordata</taxon>
        <taxon>Craniata</taxon>
        <taxon>Vertebrata</taxon>
        <taxon>Euteleostomi</taxon>
        <taxon>Mammalia</taxon>
        <taxon>Eutheria</taxon>
        <taxon>Euarchontoglires</taxon>
        <taxon>Glires</taxon>
        <taxon>Rodentia</taxon>
        <taxon>Myomorpha</taxon>
        <taxon>Muroidea</taxon>
        <taxon>Cricetidae</taxon>
        <taxon>Cricetinae</taxon>
        <taxon>Cricetulus</taxon>
    </lineage>
</organism>
<feature type="signal peptide" evidence="2">
    <location>
        <begin position="1"/>
        <end position="29"/>
    </location>
</feature>
<gene>
    <name evidence="3" type="ORF">I79_002606</name>
</gene>
<protein>
    <submittedName>
        <fullName evidence="3">Uncharacterized protein</fullName>
    </submittedName>
</protein>
<keyword evidence="2" id="KW-0732">Signal</keyword>
<evidence type="ECO:0000256" key="1">
    <source>
        <dbReference type="SAM" id="MobiDB-lite"/>
    </source>
</evidence>
<feature type="region of interest" description="Disordered" evidence="1">
    <location>
        <begin position="35"/>
        <end position="55"/>
    </location>
</feature>
<dbReference type="AlphaFoldDB" id="G3GXW2"/>
<feature type="region of interest" description="Disordered" evidence="1">
    <location>
        <begin position="85"/>
        <end position="125"/>
    </location>
</feature>
<feature type="chain" id="PRO_5003444060" evidence="2">
    <location>
        <begin position="30"/>
        <end position="125"/>
    </location>
</feature>
<evidence type="ECO:0000313" key="3">
    <source>
        <dbReference type="EMBL" id="EGV97964.1"/>
    </source>
</evidence>
<dbReference type="EMBL" id="JH000062">
    <property type="protein sequence ID" value="EGV97964.1"/>
    <property type="molecule type" value="Genomic_DNA"/>
</dbReference>
<dbReference type="Proteomes" id="UP000001075">
    <property type="component" value="Unassembled WGS sequence"/>
</dbReference>
<evidence type="ECO:0000313" key="4">
    <source>
        <dbReference type="Proteomes" id="UP000001075"/>
    </source>
</evidence>
<evidence type="ECO:0000256" key="2">
    <source>
        <dbReference type="SAM" id="SignalP"/>
    </source>
</evidence>
<proteinExistence type="predicted"/>